<dbReference type="InterPro" id="IPR028116">
    <property type="entry name" value="Cis-CaaD-like"/>
</dbReference>
<evidence type="ECO:0000259" key="2">
    <source>
        <dbReference type="Pfam" id="PF14832"/>
    </source>
</evidence>
<dbReference type="Pfam" id="PF14832">
    <property type="entry name" value="Tautomerase_3"/>
    <property type="match status" value="1"/>
</dbReference>
<evidence type="ECO:0000256" key="1">
    <source>
        <dbReference type="SAM" id="MobiDB-lite"/>
    </source>
</evidence>
<comment type="caution">
    <text evidence="3">The sequence shown here is derived from an EMBL/GenBank/DDBJ whole genome shotgun (WGS) entry which is preliminary data.</text>
</comment>
<organism evidence="3 4">
    <name type="scientific">Serratia marcescens</name>
    <dbReference type="NCBI Taxonomy" id="615"/>
    <lineage>
        <taxon>Bacteria</taxon>
        <taxon>Pseudomonadati</taxon>
        <taxon>Pseudomonadota</taxon>
        <taxon>Gammaproteobacteria</taxon>
        <taxon>Enterobacterales</taxon>
        <taxon>Yersiniaceae</taxon>
        <taxon>Serratia</taxon>
    </lineage>
</organism>
<proteinExistence type="predicted"/>
<evidence type="ECO:0000313" key="3">
    <source>
        <dbReference type="EMBL" id="PNO70920.1"/>
    </source>
</evidence>
<gene>
    <name evidence="3" type="ORF">MC70_013305</name>
</gene>
<reference evidence="4" key="1">
    <citation type="submission" date="2017-12" db="EMBL/GenBank/DDBJ databases">
        <title>FDA dAtabase for Regulatory Grade micrObial Sequences (FDA-ARGOS): Supporting development and validation of Infectious Disease Dx tests.</title>
        <authorList>
            <person name="Campos J."/>
            <person name="Goldberg B."/>
            <person name="Tallon L."/>
            <person name="Sadzewicz L."/>
            <person name="Sengamalay N."/>
            <person name="Ott S."/>
            <person name="Godinez A."/>
            <person name="Nagaraj S."/>
            <person name="Vavikolanu K."/>
            <person name="Vyas G."/>
            <person name="Nadendla S."/>
            <person name="Aluvathingal J."/>
            <person name="Geyer C."/>
            <person name="Nandy P."/>
            <person name="Hobson J."/>
            <person name="Sichtig H."/>
        </authorList>
    </citation>
    <scope>NUCLEOTIDE SEQUENCE [LARGE SCALE GENOMIC DNA]</scope>
    <source>
        <strain evidence="4">FDAARGOS_79</strain>
    </source>
</reference>
<dbReference type="RefSeq" id="WP_100396280.1">
    <property type="nucleotide sequence ID" value="NZ_JTBC02000002.1"/>
</dbReference>
<sequence length="150" mass="16810">MPLWQIYHPEPAFSAADKRAIAQKVTALYQDFLPRFYVNVFFHALPPGSAYLGGEPADDFVRVTIDHIARAMDNDAEQQQFLAACTRILQPYLAARGLRWELHVDETPFSLWTIEGLKPPLPGTAAGEKWRSENRPSVWGGSGADRMPDA</sequence>
<dbReference type="Proteomes" id="UP000030378">
    <property type="component" value="Unassembled WGS sequence"/>
</dbReference>
<accession>A0AAP8PM19</accession>
<name>A0AAP8PM19_SERMA</name>
<feature type="domain" description="Tautomerase cis-CaaD-like" evidence="2">
    <location>
        <begin position="1"/>
        <end position="135"/>
    </location>
</feature>
<protein>
    <submittedName>
        <fullName evidence="3">4-oxalocrotonate tautomerase</fullName>
    </submittedName>
</protein>
<evidence type="ECO:0000313" key="4">
    <source>
        <dbReference type="Proteomes" id="UP000030378"/>
    </source>
</evidence>
<dbReference type="EMBL" id="JTBC02000002">
    <property type="protein sequence ID" value="PNO70920.1"/>
    <property type="molecule type" value="Genomic_DNA"/>
</dbReference>
<dbReference type="SUPFAM" id="SSF55331">
    <property type="entry name" value="Tautomerase/MIF"/>
    <property type="match status" value="1"/>
</dbReference>
<dbReference type="Gene3D" id="3.30.429.10">
    <property type="entry name" value="Macrophage Migration Inhibitory Factor"/>
    <property type="match status" value="1"/>
</dbReference>
<dbReference type="InterPro" id="IPR014347">
    <property type="entry name" value="Tautomerase/MIF_sf"/>
</dbReference>
<dbReference type="AlphaFoldDB" id="A0AAP8PM19"/>
<feature type="region of interest" description="Disordered" evidence="1">
    <location>
        <begin position="122"/>
        <end position="150"/>
    </location>
</feature>